<dbReference type="GO" id="GO:0006355">
    <property type="term" value="P:regulation of DNA-templated transcription"/>
    <property type="evidence" value="ECO:0007669"/>
    <property type="project" value="InterPro"/>
</dbReference>
<dbReference type="GO" id="GO:0005524">
    <property type="term" value="F:ATP binding"/>
    <property type="evidence" value="ECO:0007669"/>
    <property type="project" value="InterPro"/>
</dbReference>
<evidence type="ECO:0000313" key="2">
    <source>
        <dbReference type="EMBL" id="QHI35294.1"/>
    </source>
</evidence>
<dbReference type="SUPFAM" id="SSF52540">
    <property type="entry name" value="P-loop containing nucleoside triphosphate hydrolases"/>
    <property type="match status" value="1"/>
</dbReference>
<dbReference type="AlphaFoldDB" id="A0A7L4ZH98"/>
<dbReference type="EMBL" id="CP019288">
    <property type="protein sequence ID" value="QHI35294.1"/>
    <property type="molecule type" value="Genomic_DNA"/>
</dbReference>
<name>A0A7L4ZH98_9FLAO</name>
<keyword evidence="3" id="KW-1185">Reference proteome</keyword>
<feature type="domain" description="Sigma-54 factor interaction" evidence="1">
    <location>
        <begin position="64"/>
        <end position="222"/>
    </location>
</feature>
<dbReference type="KEGG" id="kan:IMCC3317_06400"/>
<accession>A0A7L4ZH98</accession>
<dbReference type="Proteomes" id="UP000464657">
    <property type="component" value="Chromosome"/>
</dbReference>
<reference evidence="2 3" key="1">
    <citation type="journal article" date="2013" name="Int. J. Syst. Evol. Microbiol.">
        <title>Kordia antarctica sp. nov., isolated from Antarctic seawater.</title>
        <authorList>
            <person name="Baek K."/>
            <person name="Choi A."/>
            <person name="Kang I."/>
            <person name="Lee K."/>
            <person name="Cho J.C."/>
        </authorList>
    </citation>
    <scope>NUCLEOTIDE SEQUENCE [LARGE SCALE GENOMIC DNA]</scope>
    <source>
        <strain evidence="2 3">IMCC3317</strain>
    </source>
</reference>
<dbReference type="RefSeq" id="WP_160128044.1">
    <property type="nucleotide sequence ID" value="NZ_CP019288.1"/>
</dbReference>
<dbReference type="Pfam" id="PF14532">
    <property type="entry name" value="Sigma54_activ_2"/>
    <property type="match status" value="1"/>
</dbReference>
<dbReference type="OrthoDB" id="1422935at2"/>
<organism evidence="2 3">
    <name type="scientific">Kordia antarctica</name>
    <dbReference type="NCBI Taxonomy" id="1218801"/>
    <lineage>
        <taxon>Bacteria</taxon>
        <taxon>Pseudomonadati</taxon>
        <taxon>Bacteroidota</taxon>
        <taxon>Flavobacteriia</taxon>
        <taxon>Flavobacteriales</taxon>
        <taxon>Flavobacteriaceae</taxon>
        <taxon>Kordia</taxon>
    </lineage>
</organism>
<dbReference type="PROSITE" id="PS50045">
    <property type="entry name" value="SIGMA54_INTERACT_4"/>
    <property type="match status" value="1"/>
</dbReference>
<proteinExistence type="predicted"/>
<evidence type="ECO:0000313" key="3">
    <source>
        <dbReference type="Proteomes" id="UP000464657"/>
    </source>
</evidence>
<sequence length="310" mass="36685">MDKMNDLFKTEIGKRREAVQKLNSFITNPGRFSILFLGSRGTGKAHWLKELQEFYKKEADLNLQKSVFIGAANSNKNGENDWIKIFEKVNHGLLVITDVEELTKESQALLFKGISSGQGGKFGFDKKEYDIRIAFTSTKSVSSLRDSEVYLAHKFFDRICQFAVELPSYKDYNRSIWKDFKKTWNKMSFEKENNLPEGKLREWLENQGHSFYGNFRDLDKIAVNWHNYRLQGNSEEKILDLLRKDFDRFYKFPEHSDNFIKEFQISEDSNWKANLNDFKLFYKQYISEKYGSLRKGETETAISYRTMERW</sequence>
<dbReference type="InterPro" id="IPR027417">
    <property type="entry name" value="P-loop_NTPase"/>
</dbReference>
<dbReference type="InterPro" id="IPR002078">
    <property type="entry name" value="Sigma_54_int"/>
</dbReference>
<protein>
    <recommendedName>
        <fullName evidence="1">Sigma-54 factor interaction domain-containing protein</fullName>
    </recommendedName>
</protein>
<dbReference type="Gene3D" id="3.40.50.300">
    <property type="entry name" value="P-loop containing nucleotide triphosphate hydrolases"/>
    <property type="match status" value="1"/>
</dbReference>
<evidence type="ECO:0000259" key="1">
    <source>
        <dbReference type="PROSITE" id="PS50045"/>
    </source>
</evidence>
<gene>
    <name evidence="2" type="ORF">IMCC3317_06400</name>
</gene>